<dbReference type="InterPro" id="IPR036028">
    <property type="entry name" value="SH3-like_dom_sf"/>
</dbReference>
<evidence type="ECO:0000256" key="3">
    <source>
        <dbReference type="ARBA" id="ARBA00022443"/>
    </source>
</evidence>
<comment type="caution">
    <text evidence="9">The sequence shown here is derived from an EMBL/GenBank/DDBJ whole genome shotgun (WGS) entry which is preliminary data.</text>
</comment>
<dbReference type="InterPro" id="IPR001452">
    <property type="entry name" value="SH3_domain"/>
</dbReference>
<evidence type="ECO:0000256" key="6">
    <source>
        <dbReference type="PROSITE-ProRule" id="PRU00192"/>
    </source>
</evidence>
<dbReference type="InterPro" id="IPR035462">
    <property type="entry name" value="Eps8_SH3"/>
</dbReference>
<dbReference type="GO" id="GO:0005737">
    <property type="term" value="C:cytoplasm"/>
    <property type="evidence" value="ECO:0007669"/>
    <property type="project" value="UniProtKB-SubCell"/>
</dbReference>
<evidence type="ECO:0000256" key="2">
    <source>
        <dbReference type="ARBA" id="ARBA00006197"/>
    </source>
</evidence>
<dbReference type="InterPro" id="IPR041418">
    <property type="entry name" value="SAM_3"/>
</dbReference>
<keyword evidence="5" id="KW-0597">Phosphoprotein</keyword>
<proteinExistence type="inferred from homology"/>
<dbReference type="InterPro" id="IPR039801">
    <property type="entry name" value="EPS8-like"/>
</dbReference>
<dbReference type="Pfam" id="PF00018">
    <property type="entry name" value="SH3_1"/>
    <property type="match status" value="1"/>
</dbReference>
<dbReference type="AlphaFoldDB" id="A0A7J6DAB6"/>
<dbReference type="PANTHER" id="PTHR12287:SF19">
    <property type="entry name" value="EPIDERMAL GROWTH FACTOR RECEPTOR KINASE SUBSTRATE 8-LIKE PROTEIN 1"/>
    <property type="match status" value="1"/>
</dbReference>
<dbReference type="Pfam" id="PF18016">
    <property type="entry name" value="SAM_3"/>
    <property type="match status" value="1"/>
</dbReference>
<evidence type="ECO:0000313" key="10">
    <source>
        <dbReference type="Proteomes" id="UP000579812"/>
    </source>
</evidence>
<evidence type="ECO:0000259" key="8">
    <source>
        <dbReference type="PROSITE" id="PS50002"/>
    </source>
</evidence>
<dbReference type="Proteomes" id="UP000579812">
    <property type="component" value="Unassembled WGS sequence"/>
</dbReference>
<dbReference type="CDD" id="cd09540">
    <property type="entry name" value="SAM_EPS8-like"/>
    <property type="match status" value="1"/>
</dbReference>
<dbReference type="GO" id="GO:0031982">
    <property type="term" value="C:vesicle"/>
    <property type="evidence" value="ECO:0007669"/>
    <property type="project" value="TreeGrafter"/>
</dbReference>
<evidence type="ECO:0000256" key="7">
    <source>
        <dbReference type="SAM" id="MobiDB-lite"/>
    </source>
</evidence>
<keyword evidence="3 6" id="KW-0728">SH3 domain</keyword>
<evidence type="ECO:0000256" key="1">
    <source>
        <dbReference type="ARBA" id="ARBA00004496"/>
    </source>
</evidence>
<keyword evidence="4" id="KW-0963">Cytoplasm</keyword>
<feature type="region of interest" description="Disordered" evidence="7">
    <location>
        <begin position="79"/>
        <end position="108"/>
    </location>
</feature>
<dbReference type="GO" id="GO:0003779">
    <property type="term" value="F:actin binding"/>
    <property type="evidence" value="ECO:0007669"/>
    <property type="project" value="TreeGrafter"/>
</dbReference>
<dbReference type="EMBL" id="JAAMOB010000003">
    <property type="protein sequence ID" value="KAF4116246.1"/>
    <property type="molecule type" value="Genomic_DNA"/>
</dbReference>
<dbReference type="GO" id="GO:1900029">
    <property type="term" value="P:positive regulation of ruffle assembly"/>
    <property type="evidence" value="ECO:0007669"/>
    <property type="project" value="TreeGrafter"/>
</dbReference>
<dbReference type="GO" id="GO:0035023">
    <property type="term" value="P:regulation of Rho protein signal transduction"/>
    <property type="evidence" value="ECO:0007669"/>
    <property type="project" value="TreeGrafter"/>
</dbReference>
<organism evidence="9 10">
    <name type="scientific">Onychostoma macrolepis</name>
    <dbReference type="NCBI Taxonomy" id="369639"/>
    <lineage>
        <taxon>Eukaryota</taxon>
        <taxon>Metazoa</taxon>
        <taxon>Chordata</taxon>
        <taxon>Craniata</taxon>
        <taxon>Vertebrata</taxon>
        <taxon>Euteleostomi</taxon>
        <taxon>Actinopterygii</taxon>
        <taxon>Neopterygii</taxon>
        <taxon>Teleostei</taxon>
        <taxon>Ostariophysi</taxon>
        <taxon>Cypriniformes</taxon>
        <taxon>Cyprinidae</taxon>
        <taxon>Acrossocheilinae</taxon>
        <taxon>Onychostoma</taxon>
    </lineage>
</organism>
<evidence type="ECO:0000256" key="4">
    <source>
        <dbReference type="ARBA" id="ARBA00022490"/>
    </source>
</evidence>
<accession>A0A7J6DAB6</accession>
<comment type="subcellular location">
    <subcellularLocation>
        <location evidence="1">Cytoplasm</location>
    </subcellularLocation>
</comment>
<sequence>MAAPQVIPRRQSKSTNNTAANSHPIGVNALNGGDRVKTDTHLMHAQREVELVNRCFADVECFMARLQETAEAKNILEQQSIKKNSKKKKSKKKKEQDDGPMTQRVTPPSKQEFVDIFQKIKYSLCLLDRLKTKISEPTSEELLHYVFIPLHLMVKTTGGPELAATVSSPAMTSGAISLLQQNLNEQEKPLWKLLGPNWTMPYSHLTEIVPQYKPVFLDGWQLMAIDMHGQPIEDPIESQHKHEALMQTQQARLTVYQEEHDGMEDSLPPHEERLYRCSYDFVARNSSELSVLQGETLEVLESSKRWWKCKNEYDQIGFVPHNILEPINHAEVDTSNVVMRNQSMKAPIPPPGGGRVSCVLPSSAGKNAFHLDPRPHSMPPIGDDGDKVFLMNDELLQRLANGKSASIRPVVINKANETTAPLDYHSPPDEVQGWLRAKGFNDYTVHSLGVLTGAQLFSLNKEELRSVCPEEGTRVYSQIMVQKALLEDKRKATELEAIMKKQKMKVDLKAEDGEF</sequence>
<dbReference type="SUPFAM" id="SSF50044">
    <property type="entry name" value="SH3-domain"/>
    <property type="match status" value="1"/>
</dbReference>
<name>A0A7J6DAB6_9TELE</name>
<dbReference type="SUPFAM" id="SSF47769">
    <property type="entry name" value="SAM/Pointed domain"/>
    <property type="match status" value="1"/>
</dbReference>
<dbReference type="Pfam" id="PF22975">
    <property type="entry name" value="EPS8_2nd"/>
    <property type="match status" value="1"/>
</dbReference>
<dbReference type="Gene3D" id="2.30.30.40">
    <property type="entry name" value="SH3 Domains"/>
    <property type="match status" value="1"/>
</dbReference>
<dbReference type="PANTHER" id="PTHR12287">
    <property type="entry name" value="EPIDERMAL GROWTH FACTOR RECEPTOR KINASE SUBSTRATE EPS8-RELATED PROTEIN"/>
    <property type="match status" value="1"/>
</dbReference>
<dbReference type="FunFam" id="2.30.30.40:FF:000071">
    <property type="entry name" value="Epidermal growth factor receptor kinase substrate 8"/>
    <property type="match status" value="1"/>
</dbReference>
<dbReference type="InterPro" id="IPR013761">
    <property type="entry name" value="SAM/pointed_sf"/>
</dbReference>
<feature type="region of interest" description="Disordered" evidence="7">
    <location>
        <begin position="1"/>
        <end position="32"/>
    </location>
</feature>
<dbReference type="Gene3D" id="1.10.150.50">
    <property type="entry name" value="Transcription Factor, Ets-1"/>
    <property type="match status" value="1"/>
</dbReference>
<dbReference type="GO" id="GO:0032587">
    <property type="term" value="C:ruffle membrane"/>
    <property type="evidence" value="ECO:0007669"/>
    <property type="project" value="TreeGrafter"/>
</dbReference>
<dbReference type="CDD" id="cd11764">
    <property type="entry name" value="SH3_Eps8"/>
    <property type="match status" value="1"/>
</dbReference>
<feature type="compositionally biased region" description="Basic residues" evidence="7">
    <location>
        <begin position="83"/>
        <end position="93"/>
    </location>
</feature>
<gene>
    <name evidence="9" type="ORF">G5714_003735</name>
</gene>
<feature type="domain" description="SH3" evidence="8">
    <location>
        <begin position="270"/>
        <end position="329"/>
    </location>
</feature>
<evidence type="ECO:0000256" key="5">
    <source>
        <dbReference type="ARBA" id="ARBA00022553"/>
    </source>
</evidence>
<dbReference type="SMART" id="SM00326">
    <property type="entry name" value="SH3"/>
    <property type="match status" value="1"/>
</dbReference>
<reference evidence="9 10" key="1">
    <citation type="submission" date="2020-04" db="EMBL/GenBank/DDBJ databases">
        <title>Chromosome-level genome assembly of a cyprinid fish Onychostoma macrolepis by integration of Nanopore Sequencing, Bionano and Hi-C technology.</title>
        <authorList>
            <person name="Wang D."/>
        </authorList>
    </citation>
    <scope>NUCLEOTIDE SEQUENCE [LARGE SCALE GENOMIC DNA]</scope>
    <source>
        <strain evidence="9">SWU-2019</strain>
        <tissue evidence="9">Muscle</tissue>
    </source>
</reference>
<dbReference type="GO" id="GO:0007266">
    <property type="term" value="P:Rho protein signal transduction"/>
    <property type="evidence" value="ECO:0007669"/>
    <property type="project" value="TreeGrafter"/>
</dbReference>
<evidence type="ECO:0000313" key="9">
    <source>
        <dbReference type="EMBL" id="KAF4116246.1"/>
    </source>
</evidence>
<protein>
    <recommendedName>
        <fullName evidence="8">SH3 domain-containing protein</fullName>
    </recommendedName>
</protein>
<dbReference type="InterPro" id="IPR055093">
    <property type="entry name" value="EPS8_2nd"/>
</dbReference>
<dbReference type="OrthoDB" id="4680325at2759"/>
<dbReference type="PROSITE" id="PS50002">
    <property type="entry name" value="SH3"/>
    <property type="match status" value="1"/>
</dbReference>
<keyword evidence="10" id="KW-1185">Reference proteome</keyword>
<comment type="similarity">
    <text evidence="2">Belongs to the EPS8 family.</text>
</comment>
<dbReference type="FunFam" id="1.10.150.50:FF:000023">
    <property type="entry name" value="Epidermal growth factor receptor kinase substrate 8"/>
    <property type="match status" value="1"/>
</dbReference>